<feature type="domain" description="HTH tetR-type" evidence="3">
    <location>
        <begin position="34"/>
        <end position="93"/>
    </location>
</feature>
<dbReference type="EMBL" id="CP003219">
    <property type="protein sequence ID" value="AEW92404.1"/>
    <property type="molecule type" value="Genomic_DNA"/>
</dbReference>
<accession>G8WVV9</accession>
<evidence type="ECO:0000256" key="2">
    <source>
        <dbReference type="PROSITE-ProRule" id="PRU00335"/>
    </source>
</evidence>
<dbReference type="PRINTS" id="PR00455">
    <property type="entry name" value="HTHTETR"/>
</dbReference>
<evidence type="ECO:0000313" key="5">
    <source>
        <dbReference type="Proteomes" id="UP000007842"/>
    </source>
</evidence>
<reference evidence="5" key="1">
    <citation type="submission" date="2011-12" db="EMBL/GenBank/DDBJ databases">
        <title>Complete genome sequence of Streptomyces cattleya strain DSM 46488.</title>
        <authorList>
            <person name="Ou H.-Y."/>
            <person name="Li P."/>
            <person name="Zhao C."/>
            <person name="O'Hagan D."/>
            <person name="Deng Z."/>
        </authorList>
    </citation>
    <scope>NUCLEOTIDE SEQUENCE [LARGE SCALE GENOMIC DNA]</scope>
    <source>
        <strain evidence="5">ATCC 35852 / DSM 46488 / JCM 4925 / NBRC 14057 / NRRL 8057</strain>
    </source>
</reference>
<dbReference type="SUPFAM" id="SSF46689">
    <property type="entry name" value="Homeodomain-like"/>
    <property type="match status" value="1"/>
</dbReference>
<proteinExistence type="predicted"/>
<feature type="DNA-binding region" description="H-T-H motif" evidence="2">
    <location>
        <begin position="56"/>
        <end position="75"/>
    </location>
</feature>
<dbReference type="RefSeq" id="WP_014140808.1">
    <property type="nucleotide sequence ID" value="NC_016111.1"/>
</dbReference>
<dbReference type="eggNOG" id="COG1309">
    <property type="taxonomic scope" value="Bacteria"/>
</dbReference>
<dbReference type="InterPro" id="IPR036271">
    <property type="entry name" value="Tet_transcr_reg_TetR-rel_C_sf"/>
</dbReference>
<evidence type="ECO:0000259" key="3">
    <source>
        <dbReference type="PROSITE" id="PS50977"/>
    </source>
</evidence>
<dbReference type="InterPro" id="IPR050109">
    <property type="entry name" value="HTH-type_TetR-like_transc_reg"/>
</dbReference>
<dbReference type="SUPFAM" id="SSF48498">
    <property type="entry name" value="Tetracyclin repressor-like, C-terminal domain"/>
    <property type="match status" value="1"/>
</dbReference>
<accession>F8K1T5</accession>
<dbReference type="InterPro" id="IPR045823">
    <property type="entry name" value="TetR_C_32"/>
</dbReference>
<dbReference type="GO" id="GO:0003700">
    <property type="term" value="F:DNA-binding transcription factor activity"/>
    <property type="evidence" value="ECO:0007669"/>
    <property type="project" value="TreeGrafter"/>
</dbReference>
<dbReference type="PATRIC" id="fig|1003195.11.peg.1687"/>
<dbReference type="HOGENOM" id="CLU_069356_11_1_11"/>
<dbReference type="KEGG" id="sct:SCAT_0031"/>
<dbReference type="GO" id="GO:0000976">
    <property type="term" value="F:transcription cis-regulatory region binding"/>
    <property type="evidence" value="ECO:0007669"/>
    <property type="project" value="TreeGrafter"/>
</dbReference>
<sequence>MTATVKGSGAFGPAAAGGGRAADGRSARWSSHRAARREEFIDAAVRVAAEHGPDLRIALVAAEAGVTKPVLYRQFADKADLLDAVQQRLTRILLDRLMPALTAPVPPVARVRGALDAFFSMLEDYPHLLSRPGDATPTGRARVAAALTGVYGERLRALGLGTRGAEAWAHATVGMVHGTAQWWGRERPMTRTEVVDQLTAMVWAAVDGYLRQHGVVLDPATTG</sequence>
<keyword evidence="1 2" id="KW-0238">DNA-binding</keyword>
<keyword evidence="5" id="KW-1185">Reference proteome</keyword>
<dbReference type="PROSITE" id="PS50977">
    <property type="entry name" value="HTH_TETR_2"/>
    <property type="match status" value="1"/>
</dbReference>
<dbReference type="Pfam" id="PF00440">
    <property type="entry name" value="TetR_N"/>
    <property type="match status" value="1"/>
</dbReference>
<protein>
    <submittedName>
        <fullName evidence="4">Transcriptional regulator, TetR family protein</fullName>
    </submittedName>
</protein>
<gene>
    <name evidence="4" type="ordered locus">SCATT_00330</name>
</gene>
<dbReference type="InterPro" id="IPR001647">
    <property type="entry name" value="HTH_TetR"/>
</dbReference>
<dbReference type="PANTHER" id="PTHR30055">
    <property type="entry name" value="HTH-TYPE TRANSCRIPTIONAL REGULATOR RUTR"/>
    <property type="match status" value="1"/>
</dbReference>
<dbReference type="KEGG" id="scy:SCATT_00330"/>
<dbReference type="Proteomes" id="UP000007842">
    <property type="component" value="Chromosome"/>
</dbReference>
<organism evidence="4 5">
    <name type="scientific">Streptantibioticus cattleyicolor (strain ATCC 35852 / DSM 46488 / JCM 4925 / NBRC 14057 / NRRL 8057)</name>
    <name type="common">Streptomyces cattleya</name>
    <dbReference type="NCBI Taxonomy" id="1003195"/>
    <lineage>
        <taxon>Bacteria</taxon>
        <taxon>Bacillati</taxon>
        <taxon>Actinomycetota</taxon>
        <taxon>Actinomycetes</taxon>
        <taxon>Kitasatosporales</taxon>
        <taxon>Streptomycetaceae</taxon>
        <taxon>Streptantibioticus</taxon>
    </lineage>
</organism>
<evidence type="ECO:0000256" key="1">
    <source>
        <dbReference type="ARBA" id="ARBA00023125"/>
    </source>
</evidence>
<dbReference type="Gene3D" id="1.10.357.10">
    <property type="entry name" value="Tetracycline Repressor, domain 2"/>
    <property type="match status" value="1"/>
</dbReference>
<dbReference type="SMR" id="F8K1T5"/>
<dbReference type="Pfam" id="PF19344">
    <property type="entry name" value="TetR_C_32"/>
    <property type="match status" value="1"/>
</dbReference>
<dbReference type="InterPro" id="IPR009057">
    <property type="entry name" value="Homeodomain-like_sf"/>
</dbReference>
<dbReference type="STRING" id="1003195.SCATT_00330"/>
<dbReference type="PANTHER" id="PTHR30055:SF160">
    <property type="entry name" value="TRANSCRIPTIONAL REGULATORY PROTEIN (PROBABLY ASNC-FAMILY)-RELATED"/>
    <property type="match status" value="1"/>
</dbReference>
<evidence type="ECO:0000313" key="4">
    <source>
        <dbReference type="EMBL" id="AEW92404.1"/>
    </source>
</evidence>
<dbReference type="OrthoDB" id="4542604at2"/>
<name>F8K1T5_STREN</name>
<dbReference type="AlphaFoldDB" id="F8K1T5"/>